<name>X6NNS1_RETFI</name>
<reference evidence="2 3" key="1">
    <citation type="journal article" date="2013" name="Curr. Biol.">
        <title>The Genome of the Foraminiferan Reticulomyxa filosa.</title>
        <authorList>
            <person name="Glockner G."/>
            <person name="Hulsmann N."/>
            <person name="Schleicher M."/>
            <person name="Noegel A.A."/>
            <person name="Eichinger L."/>
            <person name="Gallinger C."/>
            <person name="Pawlowski J."/>
            <person name="Sierra R."/>
            <person name="Euteneuer U."/>
            <person name="Pillet L."/>
            <person name="Moustafa A."/>
            <person name="Platzer M."/>
            <person name="Groth M."/>
            <person name="Szafranski K."/>
            <person name="Schliwa M."/>
        </authorList>
    </citation>
    <scope>NUCLEOTIDE SEQUENCE [LARGE SCALE GENOMIC DNA]</scope>
</reference>
<organism evidence="2 3">
    <name type="scientific">Reticulomyxa filosa</name>
    <dbReference type="NCBI Taxonomy" id="46433"/>
    <lineage>
        <taxon>Eukaryota</taxon>
        <taxon>Sar</taxon>
        <taxon>Rhizaria</taxon>
        <taxon>Retaria</taxon>
        <taxon>Foraminifera</taxon>
        <taxon>Monothalamids</taxon>
        <taxon>Reticulomyxidae</taxon>
        <taxon>Reticulomyxa</taxon>
    </lineage>
</organism>
<gene>
    <name evidence="2" type="ORF">RFI_09234</name>
</gene>
<keyword evidence="3" id="KW-1185">Reference proteome</keyword>
<comment type="caution">
    <text evidence="2">The sequence shown here is derived from an EMBL/GenBank/DDBJ whole genome shotgun (WGS) entry which is preliminary data.</text>
</comment>
<evidence type="ECO:0000256" key="1">
    <source>
        <dbReference type="SAM" id="MobiDB-lite"/>
    </source>
</evidence>
<evidence type="ECO:0000313" key="3">
    <source>
        <dbReference type="Proteomes" id="UP000023152"/>
    </source>
</evidence>
<feature type="region of interest" description="Disordered" evidence="1">
    <location>
        <begin position="295"/>
        <end position="370"/>
    </location>
</feature>
<feature type="non-terminal residue" evidence="2">
    <location>
        <position position="1"/>
    </location>
</feature>
<dbReference type="Proteomes" id="UP000023152">
    <property type="component" value="Unassembled WGS sequence"/>
</dbReference>
<accession>X6NNS1</accession>
<sequence length="871" mass="99208">RKRNDSEEDIGSPISKTGRAADWICADLQHKHFDFITDLSINRGLCVACSKDETVTIWDLRPMLQSPLVVTQQNQDQQEKPVLLCKLENQSASRSIISPHVTGVRGIPLLIGSNIYDSDLRLNSSIRTPSASASRVEDEEFSITGLGTDLEMDADADTMTEMNHSVDIGRDESMIAELHDGKKLVADESKNDIDSETDDVIDDSNKLDSNIILPSSSIEDSLNSQLSFERIISLSTDINTNANSNSNSNMNSNSNSNINSNSNMNSNINNNLNMNSNINNNINSNENIRSISNASSNFVIKDSKSKTSRGRRRNEGPQKQRQKGKQRNQSSDMKKERERDDAIDNRKSNSRNRDRSSNRNKKSKGGSAWQRTETETYTIVKMSKFLRSKHVLPGVNSTQKSLSLARQEVKSEPRGYQDHNIINNNADLIHANSAFSNNFSNNMDKSGSNSKIVFSSMSRQISAESTGSTQNTKKKANTRTFKKTEDILEADPGVVCMDILDLVRNGYTHSTMRETKIRLAGGSHGNAAEDAEDGEDGHTSGYQFDMDQIEEVEYEQHIRTTVAEFEKQQIESAQGWYHMWDNESFLFASISTLARPVIDYLISDDQRYVGVFEELRDREQVYLAQLKNDCDRIMRGKNQNAPLKQKDEDIYLLLRSAYLAHKKLQQAIRWIAKNYRVRGQYEGDPGVKHVQRIIEKGLLEYIGEWDKKRYSQTPEKKDDLFASGKVFIDYASIKDYARAGVTCQGIQQIIEALRIIEKNPHIEILRIKNRFNSPYKGGYKDVLINIRFLEQDKNMKETKATPGDPYRFRGHICEIQLHHEKYQIIRSEMKGHDNYAASRFMIDFVRQKARHSIHETDERKIELIKLIQKLQ</sequence>
<dbReference type="EMBL" id="ASPP01006975">
    <property type="protein sequence ID" value="ETO27900.1"/>
    <property type="molecule type" value="Genomic_DNA"/>
</dbReference>
<protein>
    <submittedName>
        <fullName evidence="2">Uncharacterized protein</fullName>
    </submittedName>
</protein>
<dbReference type="AlphaFoldDB" id="X6NNS1"/>
<feature type="region of interest" description="Disordered" evidence="1">
    <location>
        <begin position="243"/>
        <end position="272"/>
    </location>
</feature>
<proteinExistence type="predicted"/>
<feature type="compositionally biased region" description="Basic and acidic residues" evidence="1">
    <location>
        <begin position="332"/>
        <end position="357"/>
    </location>
</feature>
<evidence type="ECO:0000313" key="2">
    <source>
        <dbReference type="EMBL" id="ETO27900.1"/>
    </source>
</evidence>